<comment type="caution">
    <text evidence="1">The sequence shown here is derived from an EMBL/GenBank/DDBJ whole genome shotgun (WGS) entry which is preliminary data.</text>
</comment>
<dbReference type="EMBL" id="ACEP01000081">
    <property type="protein sequence ID" value="EEG36359.1"/>
    <property type="molecule type" value="Genomic_DNA"/>
</dbReference>
<proteinExistence type="predicted"/>
<dbReference type="AlphaFoldDB" id="C0EWH9"/>
<reference evidence="1 2" key="2">
    <citation type="submission" date="2009-02" db="EMBL/GenBank/DDBJ databases">
        <title>Draft genome sequence of Eubacterium hallii (DSM 3353).</title>
        <authorList>
            <person name="Sudarsanam P."/>
            <person name="Ley R."/>
            <person name="Guruge J."/>
            <person name="Turnbaugh P.J."/>
            <person name="Mahowald M."/>
            <person name="Liep D."/>
            <person name="Gordon J."/>
        </authorList>
    </citation>
    <scope>NUCLEOTIDE SEQUENCE [LARGE SCALE GENOMIC DNA]</scope>
    <source>
        <strain evidence="1 2">DSM 3353</strain>
    </source>
</reference>
<gene>
    <name evidence="1" type="ORF">EUBHAL_01767</name>
</gene>
<name>C0EWH9_9FIRM</name>
<accession>C0EWH9</accession>
<protein>
    <submittedName>
        <fullName evidence="1">Uncharacterized protein</fullName>
    </submittedName>
</protein>
<reference evidence="1 2" key="1">
    <citation type="submission" date="2009-01" db="EMBL/GenBank/DDBJ databases">
        <authorList>
            <person name="Fulton L."/>
            <person name="Clifton S."/>
            <person name="Fulton B."/>
            <person name="Xu J."/>
            <person name="Minx P."/>
            <person name="Pepin K.H."/>
            <person name="Johnson M."/>
            <person name="Bhonagiri V."/>
            <person name="Nash W.E."/>
            <person name="Mardis E.R."/>
            <person name="Wilson R.K."/>
        </authorList>
    </citation>
    <scope>NUCLEOTIDE SEQUENCE [LARGE SCALE GENOMIC DNA]</scope>
    <source>
        <strain evidence="1 2">DSM 3353</strain>
    </source>
</reference>
<evidence type="ECO:0000313" key="2">
    <source>
        <dbReference type="Proteomes" id="UP000003174"/>
    </source>
</evidence>
<sequence>MCAWKDIFKTRSAQEKFCTVNILQQMQRMHLRRNRHCAFLYHIHGTIQIYR</sequence>
<dbReference type="Proteomes" id="UP000003174">
    <property type="component" value="Unassembled WGS sequence"/>
</dbReference>
<organism evidence="1 2">
    <name type="scientific">Anaerobutyricum hallii DSM 3353</name>
    <dbReference type="NCBI Taxonomy" id="411469"/>
    <lineage>
        <taxon>Bacteria</taxon>
        <taxon>Bacillati</taxon>
        <taxon>Bacillota</taxon>
        <taxon>Clostridia</taxon>
        <taxon>Lachnospirales</taxon>
        <taxon>Lachnospiraceae</taxon>
        <taxon>Anaerobutyricum</taxon>
    </lineage>
</organism>
<evidence type="ECO:0000313" key="1">
    <source>
        <dbReference type="EMBL" id="EEG36359.1"/>
    </source>
</evidence>